<feature type="transmembrane region" description="Helical" evidence="5">
    <location>
        <begin position="146"/>
        <end position="169"/>
    </location>
</feature>
<dbReference type="Pfam" id="PF01040">
    <property type="entry name" value="UbiA"/>
    <property type="match status" value="1"/>
</dbReference>
<dbReference type="EMBL" id="CP078077">
    <property type="protein sequence ID" value="UPL13283.1"/>
    <property type="molecule type" value="Genomic_DNA"/>
</dbReference>
<feature type="transmembrane region" description="Helical" evidence="5">
    <location>
        <begin position="175"/>
        <end position="195"/>
    </location>
</feature>
<keyword evidence="7" id="KW-1185">Reference proteome</keyword>
<evidence type="ECO:0000313" key="7">
    <source>
        <dbReference type="Proteomes" id="UP000831963"/>
    </source>
</evidence>
<feature type="transmembrane region" description="Helical" evidence="5">
    <location>
        <begin position="207"/>
        <end position="229"/>
    </location>
</feature>
<comment type="subcellular location">
    <subcellularLocation>
        <location evidence="1">Membrane</location>
        <topology evidence="1">Multi-pass membrane protein</topology>
    </subcellularLocation>
</comment>
<dbReference type="PANTHER" id="PTHR42723:SF1">
    <property type="entry name" value="CHLOROPHYLL SYNTHASE, CHLOROPLASTIC"/>
    <property type="match status" value="1"/>
</dbReference>
<evidence type="ECO:0000256" key="4">
    <source>
        <dbReference type="ARBA" id="ARBA00023136"/>
    </source>
</evidence>
<dbReference type="PANTHER" id="PTHR42723">
    <property type="entry name" value="CHLOROPHYLL SYNTHASE"/>
    <property type="match status" value="1"/>
</dbReference>
<dbReference type="InterPro" id="IPR000537">
    <property type="entry name" value="UbiA_prenyltransferase"/>
</dbReference>
<dbReference type="Gene3D" id="1.10.357.140">
    <property type="entry name" value="UbiA prenyltransferase"/>
    <property type="match status" value="1"/>
</dbReference>
<dbReference type="NCBIfam" id="NF009608">
    <property type="entry name" value="PRK13105.1"/>
    <property type="match status" value="1"/>
</dbReference>
<dbReference type="CDD" id="cd13966">
    <property type="entry name" value="PT_UbiA_4"/>
    <property type="match status" value="1"/>
</dbReference>
<evidence type="ECO:0000313" key="6">
    <source>
        <dbReference type="EMBL" id="UPL13283.1"/>
    </source>
</evidence>
<dbReference type="Proteomes" id="UP000831963">
    <property type="component" value="Chromosome"/>
</dbReference>
<evidence type="ECO:0000256" key="1">
    <source>
        <dbReference type="ARBA" id="ARBA00004141"/>
    </source>
</evidence>
<evidence type="ECO:0000256" key="3">
    <source>
        <dbReference type="ARBA" id="ARBA00022989"/>
    </source>
</evidence>
<feature type="transmembrane region" description="Helical" evidence="5">
    <location>
        <begin position="275"/>
        <end position="295"/>
    </location>
</feature>
<reference evidence="6 7" key="1">
    <citation type="submission" date="2021-06" db="EMBL/GenBank/DDBJ databases">
        <title>Genome-based taxonomic framework of Microbacterium strains isolated from marine environment, the description of four new species and reclassification of four preexisting species.</title>
        <authorList>
            <person name="Lee S.D."/>
            <person name="Kim S.-M."/>
            <person name="Byeon Y.-S."/>
            <person name="Yang H.L."/>
            <person name="Kim I.S."/>
        </authorList>
    </citation>
    <scope>NUCLEOTIDE SEQUENCE [LARGE SCALE GENOMIC DNA]</scope>
    <source>
        <strain evidence="6 7">SSW1-36</strain>
    </source>
</reference>
<feature type="transmembrane region" description="Helical" evidence="5">
    <location>
        <begin position="108"/>
        <end position="134"/>
    </location>
</feature>
<dbReference type="Gene3D" id="1.20.120.1780">
    <property type="entry name" value="UbiA prenyltransferase"/>
    <property type="match status" value="1"/>
</dbReference>
<dbReference type="RefSeq" id="WP_247624974.1">
    <property type="nucleotide sequence ID" value="NZ_CP078077.1"/>
</dbReference>
<accession>A0ABY4INY8</accession>
<dbReference type="InterPro" id="IPR044878">
    <property type="entry name" value="UbiA_sf"/>
</dbReference>
<keyword evidence="3 5" id="KW-1133">Transmembrane helix</keyword>
<keyword evidence="2 5" id="KW-0812">Transmembrane</keyword>
<sequence>MTAPAARPSLARDLGQILLSSRPISWINTAFPFAAGYLLTTRELDLTVVIGFVYFLIPYNLAMYGINDVFDYASDLANPRKGGIEGALLAPRMHRPTLWAAAVSNIPFLVYLVVVGNAASTAWLAVSVFAVIAYSAPRLRFKERAFLDSVTSSLHFVTPAIVGLALAGSGVTRDTVLVLVAFFLWGMAAHAFGAVQDVGPDREAGIGSVATVIGAAATVRLSLGLWALAGILMLLTAWPGPLGALLALPYLINAAPWWRVSDEDSGATNRAWRRFIFLNYFAGFLATMILILAWVS</sequence>
<gene>
    <name evidence="6" type="ORF">KV396_01810</name>
</gene>
<proteinExistence type="predicted"/>
<evidence type="ECO:0000256" key="2">
    <source>
        <dbReference type="ARBA" id="ARBA00022692"/>
    </source>
</evidence>
<evidence type="ECO:0000256" key="5">
    <source>
        <dbReference type="SAM" id="Phobius"/>
    </source>
</evidence>
<protein>
    <submittedName>
        <fullName evidence="6">Prenyltransferase</fullName>
    </submittedName>
</protein>
<organism evidence="6 7">
    <name type="scientific">Microbacterium galbinum</name>
    <dbReference type="NCBI Taxonomy" id="2851646"/>
    <lineage>
        <taxon>Bacteria</taxon>
        <taxon>Bacillati</taxon>
        <taxon>Actinomycetota</taxon>
        <taxon>Actinomycetes</taxon>
        <taxon>Micrococcales</taxon>
        <taxon>Microbacteriaceae</taxon>
        <taxon>Microbacterium</taxon>
    </lineage>
</organism>
<feature type="transmembrane region" description="Helical" evidence="5">
    <location>
        <begin position="235"/>
        <end position="254"/>
    </location>
</feature>
<keyword evidence="4 5" id="KW-0472">Membrane</keyword>
<name>A0ABY4INY8_9MICO</name>
<feature type="transmembrane region" description="Helical" evidence="5">
    <location>
        <begin position="46"/>
        <end position="66"/>
    </location>
</feature>
<dbReference type="InterPro" id="IPR050475">
    <property type="entry name" value="Prenyltransferase_related"/>
</dbReference>